<dbReference type="SUPFAM" id="SSF81383">
    <property type="entry name" value="F-box domain"/>
    <property type="match status" value="1"/>
</dbReference>
<proteinExistence type="predicted"/>
<evidence type="ECO:0000313" key="3">
    <source>
        <dbReference type="Proteomes" id="UP001151760"/>
    </source>
</evidence>
<accession>A0ABQ5AWC8</accession>
<reference evidence="2" key="1">
    <citation type="journal article" date="2022" name="Int. J. Mol. Sci.">
        <title>Draft Genome of Tanacetum Coccineum: Genomic Comparison of Closely Related Tanacetum-Family Plants.</title>
        <authorList>
            <person name="Yamashiro T."/>
            <person name="Shiraishi A."/>
            <person name="Nakayama K."/>
            <person name="Satake H."/>
        </authorList>
    </citation>
    <scope>NUCLEOTIDE SEQUENCE</scope>
</reference>
<dbReference type="InterPro" id="IPR055357">
    <property type="entry name" value="LRR_At1g61320_AtMIF1"/>
</dbReference>
<name>A0ABQ5AWC8_9ASTR</name>
<dbReference type="PANTHER" id="PTHR34145">
    <property type="entry name" value="OS02G0105600 PROTEIN"/>
    <property type="match status" value="1"/>
</dbReference>
<evidence type="ECO:0000259" key="1">
    <source>
        <dbReference type="Pfam" id="PF23622"/>
    </source>
</evidence>
<keyword evidence="3" id="KW-1185">Reference proteome</keyword>
<reference evidence="2" key="2">
    <citation type="submission" date="2022-01" db="EMBL/GenBank/DDBJ databases">
        <authorList>
            <person name="Yamashiro T."/>
            <person name="Shiraishi A."/>
            <person name="Satake H."/>
            <person name="Nakayama K."/>
        </authorList>
    </citation>
    <scope>NUCLEOTIDE SEQUENCE</scope>
</reference>
<evidence type="ECO:0000313" key="2">
    <source>
        <dbReference type="EMBL" id="GJT06077.1"/>
    </source>
</evidence>
<dbReference type="SUPFAM" id="SSF52047">
    <property type="entry name" value="RNI-like"/>
    <property type="match status" value="1"/>
</dbReference>
<organism evidence="2 3">
    <name type="scientific">Tanacetum coccineum</name>
    <dbReference type="NCBI Taxonomy" id="301880"/>
    <lineage>
        <taxon>Eukaryota</taxon>
        <taxon>Viridiplantae</taxon>
        <taxon>Streptophyta</taxon>
        <taxon>Embryophyta</taxon>
        <taxon>Tracheophyta</taxon>
        <taxon>Spermatophyta</taxon>
        <taxon>Magnoliopsida</taxon>
        <taxon>eudicotyledons</taxon>
        <taxon>Gunneridae</taxon>
        <taxon>Pentapetalae</taxon>
        <taxon>asterids</taxon>
        <taxon>campanulids</taxon>
        <taxon>Asterales</taxon>
        <taxon>Asteraceae</taxon>
        <taxon>Asteroideae</taxon>
        <taxon>Anthemideae</taxon>
        <taxon>Anthemidinae</taxon>
        <taxon>Tanacetum</taxon>
    </lineage>
</organism>
<dbReference type="EMBL" id="BQNB010012637">
    <property type="protein sequence ID" value="GJT06077.1"/>
    <property type="molecule type" value="Genomic_DNA"/>
</dbReference>
<dbReference type="Pfam" id="PF23622">
    <property type="entry name" value="LRR_At1g61320_AtMIF1"/>
    <property type="match status" value="1"/>
</dbReference>
<dbReference type="PANTHER" id="PTHR34145:SF28">
    <property type="entry name" value="F-BOX DOMAIN-CONTAINING PROTEIN"/>
    <property type="match status" value="1"/>
</dbReference>
<dbReference type="Gene3D" id="3.80.10.10">
    <property type="entry name" value="Ribonuclease Inhibitor"/>
    <property type="match status" value="1"/>
</dbReference>
<comment type="caution">
    <text evidence="2">The sequence shown here is derived from an EMBL/GenBank/DDBJ whole genome shotgun (WGS) entry which is preliminary data.</text>
</comment>
<dbReference type="InterPro" id="IPR032675">
    <property type="entry name" value="LRR_dom_sf"/>
</dbReference>
<dbReference type="InterPro" id="IPR036047">
    <property type="entry name" value="F-box-like_dom_sf"/>
</dbReference>
<dbReference type="InterPro" id="IPR053772">
    <property type="entry name" value="At1g61320/At1g61330-like"/>
</dbReference>
<protein>
    <submittedName>
        <fullName evidence="2">F-box domain containing protein</fullName>
    </submittedName>
</protein>
<sequence length="485" mass="56172">MKKENVIIKDRISELPEFIIDKILLGLDSSKERVRVSVLSKRWCALTTSFPYMHFNFDEFVNGVYGTRYHRVARYLFYKYVEHSVSRFFRQQNLKSVHTFKLSTLFQDDKEVGIINKCLELILQKGVKVLDIDIAGNTQNLQTYCLPIGPSSSVSKLTSLKMSRIVLPLSLLNNDDVAAFKSLKVLPFNLVSLDPRVIERLIVSCRLLEVLTVEFCSGMKKFHVGRLQNLKKLWFRDNDGVEEIDIKAPNLSECHLFLNTWKGKGAPYMNLGSCQQLRTLHLAGSPFLTSKELSDFLSNSLKKSNFPFLENLSLCLRNRQDNPEVSSPLRKPVLDTKGTRSQPYELVHFQLELETIKELSVMDAVLFFCRPRSLSVVSNFYSINYKEQSRVVKNAYKCIISGREHQEHQQEHQVHTGIRIHWFDAECRLNSLPTFSDDQLRETITFIKEEAVQGMQMLRLFELRNPWVLMELVKLKNVMGRSVQH</sequence>
<feature type="domain" description="At1g61320/AtMIF1 LRR" evidence="1">
    <location>
        <begin position="96"/>
        <end position="257"/>
    </location>
</feature>
<gene>
    <name evidence="2" type="ORF">Tco_0840539</name>
</gene>
<dbReference type="Proteomes" id="UP001151760">
    <property type="component" value="Unassembled WGS sequence"/>
</dbReference>